<evidence type="ECO:0000256" key="1">
    <source>
        <dbReference type="ARBA" id="ARBA00005896"/>
    </source>
</evidence>
<protein>
    <recommendedName>
        <fullName evidence="6">TauD/TfdA-like domain-containing protein</fullName>
    </recommendedName>
</protein>
<comment type="caution">
    <text evidence="7">The sequence shown here is derived from an EMBL/GenBank/DDBJ whole genome shotgun (WGS) entry which is preliminary data.</text>
</comment>
<dbReference type="OrthoDB" id="5818554at2759"/>
<sequence length="317" mass="35858">MPGLLVTPEMKFKTLKIKKLHPTFAAEIGGVEFDKPIPNDVFQEILAASAKVLADRRASIPVFIQLPPTLLLFRQYGVIVFRKTGLDDTGHVEFSRRFGRLDDMRPYMTDGSEPQYGYYELFDAGNIDPNTGSVLQPDSPRAQYNKGNALFHIDSSFNNPRRVSYSILKAHELPPAGTGGNTGFADTRTAFEELNPQLKTELLEHDYIGAHSLYSSRKKAAPEYFKDVDVKKLSMHKHRIVQNHEPSGRMTLYIAAHMDHIENLPPQKSRELIEKLVTHATQESTFCVMHRVEGGSFEGQYRRDLRRTAVHDDSSEA</sequence>
<keyword evidence="5" id="KW-0408">Iron</keyword>
<keyword evidence="3" id="KW-0223">Dioxygenase</keyword>
<proteinExistence type="inferred from homology"/>
<reference evidence="7 8" key="1">
    <citation type="submission" date="2013-03" db="EMBL/GenBank/DDBJ databases">
        <title>The Genome Sequence of Capronia coronata CBS 617.96.</title>
        <authorList>
            <consortium name="The Broad Institute Genomics Platform"/>
            <person name="Cuomo C."/>
            <person name="de Hoog S."/>
            <person name="Gorbushina A."/>
            <person name="Walker B."/>
            <person name="Young S.K."/>
            <person name="Zeng Q."/>
            <person name="Gargeya S."/>
            <person name="Fitzgerald M."/>
            <person name="Haas B."/>
            <person name="Abouelleil A."/>
            <person name="Allen A.W."/>
            <person name="Alvarado L."/>
            <person name="Arachchi H.M."/>
            <person name="Berlin A.M."/>
            <person name="Chapman S.B."/>
            <person name="Gainer-Dewar J."/>
            <person name="Goldberg J."/>
            <person name="Griggs A."/>
            <person name="Gujja S."/>
            <person name="Hansen M."/>
            <person name="Howarth C."/>
            <person name="Imamovic A."/>
            <person name="Ireland A."/>
            <person name="Larimer J."/>
            <person name="McCowan C."/>
            <person name="Murphy C."/>
            <person name="Pearson M."/>
            <person name="Poon T.W."/>
            <person name="Priest M."/>
            <person name="Roberts A."/>
            <person name="Saif S."/>
            <person name="Shea T."/>
            <person name="Sisk P."/>
            <person name="Sykes S."/>
            <person name="Wortman J."/>
            <person name="Nusbaum C."/>
            <person name="Birren B."/>
        </authorList>
    </citation>
    <scope>NUCLEOTIDE SEQUENCE [LARGE SCALE GENOMIC DNA]</scope>
    <source>
        <strain evidence="7 8">CBS 617.96</strain>
    </source>
</reference>
<dbReference type="SUPFAM" id="SSF51197">
    <property type="entry name" value="Clavaminate synthase-like"/>
    <property type="match status" value="1"/>
</dbReference>
<evidence type="ECO:0000313" key="7">
    <source>
        <dbReference type="EMBL" id="EXJ85443.1"/>
    </source>
</evidence>
<evidence type="ECO:0000256" key="2">
    <source>
        <dbReference type="ARBA" id="ARBA00022723"/>
    </source>
</evidence>
<dbReference type="AlphaFoldDB" id="W9XZ03"/>
<dbReference type="HOGENOM" id="CLU_036005_2_0_1"/>
<dbReference type="InterPro" id="IPR003819">
    <property type="entry name" value="TauD/TfdA-like"/>
</dbReference>
<evidence type="ECO:0000256" key="5">
    <source>
        <dbReference type="ARBA" id="ARBA00023004"/>
    </source>
</evidence>
<keyword evidence="4" id="KW-0560">Oxidoreductase</keyword>
<dbReference type="STRING" id="1182541.W9XZ03"/>
<dbReference type="GO" id="GO:0046872">
    <property type="term" value="F:metal ion binding"/>
    <property type="evidence" value="ECO:0007669"/>
    <property type="project" value="UniProtKB-KW"/>
</dbReference>
<dbReference type="RefSeq" id="XP_007724881.1">
    <property type="nucleotide sequence ID" value="XM_007726691.1"/>
</dbReference>
<dbReference type="InterPro" id="IPR051178">
    <property type="entry name" value="TfdA_dioxygenase"/>
</dbReference>
<dbReference type="EMBL" id="AMWN01000005">
    <property type="protein sequence ID" value="EXJ85443.1"/>
    <property type="molecule type" value="Genomic_DNA"/>
</dbReference>
<evidence type="ECO:0000256" key="4">
    <source>
        <dbReference type="ARBA" id="ARBA00023002"/>
    </source>
</evidence>
<evidence type="ECO:0000313" key="8">
    <source>
        <dbReference type="Proteomes" id="UP000019484"/>
    </source>
</evidence>
<dbReference type="Pfam" id="PF02668">
    <property type="entry name" value="TauD"/>
    <property type="match status" value="1"/>
</dbReference>
<dbReference type="eggNOG" id="ENOG502QUAD">
    <property type="taxonomic scope" value="Eukaryota"/>
</dbReference>
<dbReference type="Proteomes" id="UP000019484">
    <property type="component" value="Unassembled WGS sequence"/>
</dbReference>
<evidence type="ECO:0000256" key="3">
    <source>
        <dbReference type="ARBA" id="ARBA00022964"/>
    </source>
</evidence>
<evidence type="ECO:0000259" key="6">
    <source>
        <dbReference type="Pfam" id="PF02668"/>
    </source>
</evidence>
<comment type="similarity">
    <text evidence="1">Belongs to the TfdA dioxygenase family.</text>
</comment>
<gene>
    <name evidence="7" type="ORF">A1O1_05807</name>
</gene>
<dbReference type="GO" id="GO:0051213">
    <property type="term" value="F:dioxygenase activity"/>
    <property type="evidence" value="ECO:0007669"/>
    <property type="project" value="UniProtKB-KW"/>
</dbReference>
<dbReference type="PANTHER" id="PTHR43779:SF3">
    <property type="entry name" value="(3R)-3-[(CARBOXYMETHYL)AMINO]FATTY ACID OXYGENASE_DECARBOXYLASE"/>
    <property type="match status" value="1"/>
</dbReference>
<dbReference type="InterPro" id="IPR042098">
    <property type="entry name" value="TauD-like_sf"/>
</dbReference>
<keyword evidence="8" id="KW-1185">Reference proteome</keyword>
<name>W9XZ03_9EURO</name>
<keyword evidence="2" id="KW-0479">Metal-binding</keyword>
<organism evidence="7 8">
    <name type="scientific">Capronia coronata CBS 617.96</name>
    <dbReference type="NCBI Taxonomy" id="1182541"/>
    <lineage>
        <taxon>Eukaryota</taxon>
        <taxon>Fungi</taxon>
        <taxon>Dikarya</taxon>
        <taxon>Ascomycota</taxon>
        <taxon>Pezizomycotina</taxon>
        <taxon>Eurotiomycetes</taxon>
        <taxon>Chaetothyriomycetidae</taxon>
        <taxon>Chaetothyriales</taxon>
        <taxon>Herpotrichiellaceae</taxon>
        <taxon>Capronia</taxon>
    </lineage>
</organism>
<dbReference type="PANTHER" id="PTHR43779">
    <property type="entry name" value="DIOXYGENASE RV0097-RELATED"/>
    <property type="match status" value="1"/>
</dbReference>
<dbReference type="Gene3D" id="3.60.130.10">
    <property type="entry name" value="Clavaminate synthase-like"/>
    <property type="match status" value="1"/>
</dbReference>
<accession>W9XZ03</accession>
<feature type="domain" description="TauD/TfdA-like" evidence="6">
    <location>
        <begin position="72"/>
        <end position="296"/>
    </location>
</feature>
<dbReference type="GeneID" id="19160680"/>